<proteinExistence type="predicted"/>
<dbReference type="RefSeq" id="WP_146819611.1">
    <property type="nucleotide sequence ID" value="NZ_BJYK01000006.1"/>
</dbReference>
<feature type="chain" id="PRO_5021699405" description="Septum formation-related domain-containing protein" evidence="1">
    <location>
        <begin position="22"/>
        <end position="165"/>
    </location>
</feature>
<keyword evidence="4" id="KW-1185">Reference proteome</keyword>
<evidence type="ECO:0000313" key="4">
    <source>
        <dbReference type="Proteomes" id="UP000321484"/>
    </source>
</evidence>
<dbReference type="InterPro" id="IPR026004">
    <property type="entry name" value="Septum_form"/>
</dbReference>
<accession>A0A511YYV0</accession>
<reference evidence="3 4" key="1">
    <citation type="submission" date="2019-07" db="EMBL/GenBank/DDBJ databases">
        <title>Whole genome shotgun sequence of Actinotalea fermentans NBRC 105374.</title>
        <authorList>
            <person name="Hosoyama A."/>
            <person name="Uohara A."/>
            <person name="Ohji S."/>
            <person name="Ichikawa N."/>
        </authorList>
    </citation>
    <scope>NUCLEOTIDE SEQUENCE [LARGE SCALE GENOMIC DNA]</scope>
    <source>
        <strain evidence="3 4">NBRC 105374</strain>
    </source>
</reference>
<dbReference type="EMBL" id="BJYK01000006">
    <property type="protein sequence ID" value="GEN80387.1"/>
    <property type="molecule type" value="Genomic_DNA"/>
</dbReference>
<dbReference type="Pfam" id="PF13845">
    <property type="entry name" value="Septum_form"/>
    <property type="match status" value="1"/>
</dbReference>
<organism evidence="3 4">
    <name type="scientific">Actinotalea fermentans</name>
    <dbReference type="NCBI Taxonomy" id="43671"/>
    <lineage>
        <taxon>Bacteria</taxon>
        <taxon>Bacillati</taxon>
        <taxon>Actinomycetota</taxon>
        <taxon>Actinomycetes</taxon>
        <taxon>Micrococcales</taxon>
        <taxon>Cellulomonadaceae</taxon>
        <taxon>Actinotalea</taxon>
    </lineage>
</organism>
<evidence type="ECO:0000256" key="1">
    <source>
        <dbReference type="SAM" id="SignalP"/>
    </source>
</evidence>
<feature type="domain" description="Septum formation-related" evidence="2">
    <location>
        <begin position="54"/>
        <end position="151"/>
    </location>
</feature>
<name>A0A511YYV0_9CELL</name>
<protein>
    <recommendedName>
        <fullName evidence="2">Septum formation-related domain-containing protein</fullName>
    </recommendedName>
</protein>
<feature type="signal peptide" evidence="1">
    <location>
        <begin position="1"/>
        <end position="21"/>
    </location>
</feature>
<keyword evidence="1" id="KW-0732">Signal</keyword>
<evidence type="ECO:0000259" key="2">
    <source>
        <dbReference type="Pfam" id="PF13845"/>
    </source>
</evidence>
<sequence length="165" mass="17540">MRPSRLAATAALSCSALLALAGCSLLGGSDEPERDDEGDITEATDADAFAIRVGDCLESMDWGQEGFSTVPVIPCAEPHESEIYAAVDLEDGAYPGDEAIASQADEYCYGEFEGFVGVTWENSAFDYGYLSPSQESWEQGDDREVLCMIMDPEGLTTGSLAGVAR</sequence>
<dbReference type="AlphaFoldDB" id="A0A511YYV0"/>
<dbReference type="OrthoDB" id="3628931at2"/>
<gene>
    <name evidence="3" type="ORF">AFE02nite_21210</name>
</gene>
<comment type="caution">
    <text evidence="3">The sequence shown here is derived from an EMBL/GenBank/DDBJ whole genome shotgun (WGS) entry which is preliminary data.</text>
</comment>
<dbReference type="Proteomes" id="UP000321484">
    <property type="component" value="Unassembled WGS sequence"/>
</dbReference>
<dbReference type="PROSITE" id="PS51257">
    <property type="entry name" value="PROKAR_LIPOPROTEIN"/>
    <property type="match status" value="1"/>
</dbReference>
<evidence type="ECO:0000313" key="3">
    <source>
        <dbReference type="EMBL" id="GEN80387.1"/>
    </source>
</evidence>